<dbReference type="NCBIfam" id="TIGR00621">
    <property type="entry name" value="ssb"/>
    <property type="match status" value="1"/>
</dbReference>
<feature type="compositionally biased region" description="Low complexity" evidence="4">
    <location>
        <begin position="198"/>
        <end position="207"/>
    </location>
</feature>
<evidence type="ECO:0000313" key="6">
    <source>
        <dbReference type="Proteomes" id="UP000504724"/>
    </source>
</evidence>
<dbReference type="AlphaFoldDB" id="A0A7D4SHL2"/>
<feature type="compositionally biased region" description="Low complexity" evidence="4">
    <location>
        <begin position="154"/>
        <end position="186"/>
    </location>
</feature>
<feature type="compositionally biased region" description="Gly residues" evidence="4">
    <location>
        <begin position="124"/>
        <end position="153"/>
    </location>
</feature>
<evidence type="ECO:0000256" key="2">
    <source>
        <dbReference type="HAMAP-Rule" id="MF_00984"/>
    </source>
</evidence>
<dbReference type="KEGG" id="txa:HQN79_02155"/>
<dbReference type="SUPFAM" id="SSF50249">
    <property type="entry name" value="Nucleic acid-binding proteins"/>
    <property type="match status" value="1"/>
</dbReference>
<dbReference type="Pfam" id="PF00436">
    <property type="entry name" value="SSB"/>
    <property type="match status" value="1"/>
</dbReference>
<dbReference type="InterPro" id="IPR012340">
    <property type="entry name" value="NA-bd_OB-fold"/>
</dbReference>
<dbReference type="HAMAP" id="MF_00984">
    <property type="entry name" value="SSB"/>
    <property type="match status" value="1"/>
</dbReference>
<organism evidence="5 6">
    <name type="scientific">Thiomicrorhabdus xiamenensis</name>
    <dbReference type="NCBI Taxonomy" id="2739063"/>
    <lineage>
        <taxon>Bacteria</taxon>
        <taxon>Pseudomonadati</taxon>
        <taxon>Pseudomonadota</taxon>
        <taxon>Gammaproteobacteria</taxon>
        <taxon>Thiotrichales</taxon>
        <taxon>Piscirickettsiaceae</taxon>
        <taxon>Thiomicrorhabdus</taxon>
    </lineage>
</organism>
<dbReference type="GO" id="GO:0009295">
    <property type="term" value="C:nucleoid"/>
    <property type="evidence" value="ECO:0007669"/>
    <property type="project" value="TreeGrafter"/>
</dbReference>
<dbReference type="Gene3D" id="2.40.50.140">
    <property type="entry name" value="Nucleic acid-binding proteins"/>
    <property type="match status" value="1"/>
</dbReference>
<dbReference type="Proteomes" id="UP000504724">
    <property type="component" value="Chromosome"/>
</dbReference>
<evidence type="ECO:0000256" key="1">
    <source>
        <dbReference type="ARBA" id="ARBA00023125"/>
    </source>
</evidence>
<comment type="subunit">
    <text evidence="2">Homotetramer.</text>
</comment>
<protein>
    <recommendedName>
        <fullName evidence="2 3">Single-stranded DNA-binding protein</fullName>
        <shortName evidence="2">SSB</shortName>
    </recommendedName>
</protein>
<accession>A0A7D4SHL2</accession>
<reference evidence="5 6" key="1">
    <citation type="submission" date="2020-05" db="EMBL/GenBank/DDBJ databases">
        <title>Thiomicrorhabdus sediminis sp.nov. and Thiomicrorhabdus xiamenensis sp.nov., novel sulfur-oxidizing bacteria isolated from coastal sediment.</title>
        <authorList>
            <person name="Liu X."/>
        </authorList>
    </citation>
    <scope>NUCLEOTIDE SEQUENCE [LARGE SCALE GENOMIC DNA]</scope>
    <source>
        <strain evidence="5 6">G2</strain>
    </source>
</reference>
<dbReference type="InterPro" id="IPR000424">
    <property type="entry name" value="Primosome_PriB/ssb"/>
</dbReference>
<dbReference type="InterPro" id="IPR011344">
    <property type="entry name" value="ssDNA-bd"/>
</dbReference>
<dbReference type="GO" id="GO:0006260">
    <property type="term" value="P:DNA replication"/>
    <property type="evidence" value="ECO:0007669"/>
    <property type="project" value="InterPro"/>
</dbReference>
<dbReference type="GO" id="GO:0003697">
    <property type="term" value="F:single-stranded DNA binding"/>
    <property type="evidence" value="ECO:0007669"/>
    <property type="project" value="UniProtKB-UniRule"/>
</dbReference>
<evidence type="ECO:0000313" key="5">
    <source>
        <dbReference type="EMBL" id="QKI88460.1"/>
    </source>
</evidence>
<comment type="caution">
    <text evidence="2">Lacks conserved residue(s) required for the propagation of feature annotation.</text>
</comment>
<dbReference type="RefSeq" id="WP_173284058.1">
    <property type="nucleotide sequence ID" value="NZ_CP054020.1"/>
</dbReference>
<dbReference type="PROSITE" id="PS50935">
    <property type="entry name" value="SSB"/>
    <property type="match status" value="1"/>
</dbReference>
<dbReference type="EMBL" id="CP054020">
    <property type="protein sequence ID" value="QKI88460.1"/>
    <property type="molecule type" value="Genomic_DNA"/>
</dbReference>
<feature type="region of interest" description="Disordered" evidence="4">
    <location>
        <begin position="110"/>
        <end position="217"/>
    </location>
</feature>
<keyword evidence="6" id="KW-1185">Reference proteome</keyword>
<dbReference type="PANTHER" id="PTHR10302">
    <property type="entry name" value="SINGLE-STRANDED DNA-BINDING PROTEIN"/>
    <property type="match status" value="1"/>
</dbReference>
<gene>
    <name evidence="5" type="primary">ssb</name>
    <name evidence="5" type="ORF">HQN79_02155</name>
</gene>
<evidence type="ECO:0000256" key="4">
    <source>
        <dbReference type="SAM" id="MobiDB-lite"/>
    </source>
</evidence>
<name>A0A7D4SHL2_9GAMM</name>
<evidence type="ECO:0000256" key="3">
    <source>
        <dbReference type="RuleBase" id="RU000524"/>
    </source>
</evidence>
<keyword evidence="1 2" id="KW-0238">DNA-binding</keyword>
<proteinExistence type="inferred from homology"/>
<dbReference type="PANTHER" id="PTHR10302:SF27">
    <property type="entry name" value="SINGLE-STRANDED DNA-BINDING PROTEIN"/>
    <property type="match status" value="1"/>
</dbReference>
<dbReference type="CDD" id="cd04496">
    <property type="entry name" value="SSB_OBF"/>
    <property type="match status" value="1"/>
</dbReference>
<sequence>MRGVNKVILVGTLGQDPDVKYAANGNAIANLSVATSEEWNDKQTGQKQQKTEWHRVAIFGKLAEIAGQYLKKGSQVYLEGKLQTRKWQDQNGQDRYSTEVVISGFDGQMQMLGGRQSDSSFDNGGYGQQNQGGGFGGGAPMGGGMNANQGMGGQQAPQQSAPMGQQPQQNPMGGMNPGMGQNAGQQTPPPMGGNRPMQPQQAPAYAPNDFDDDDVPF</sequence>